<evidence type="ECO:0000313" key="15">
    <source>
        <dbReference type="Proteomes" id="UP000262379"/>
    </source>
</evidence>
<protein>
    <recommendedName>
        <fullName evidence="4 12">Heme exporter protein D</fullName>
    </recommendedName>
</protein>
<keyword evidence="9 12" id="KW-0201">Cytochrome c-type biogenesis</keyword>
<keyword evidence="6 12" id="KW-1003">Cell membrane</keyword>
<comment type="similarity">
    <text evidence="3 12">Belongs to the CcmD/CycX/HelD family.</text>
</comment>
<keyword evidence="5 12" id="KW-0813">Transport</keyword>
<evidence type="ECO:0000256" key="2">
    <source>
        <dbReference type="ARBA" id="ARBA00004377"/>
    </source>
</evidence>
<sequence length="55" mass="6021">MSAHDAYVAAAYGITFIVLAGLVVAVLADQRGRKQELAELERQGERRRSDRGAAY</sequence>
<reference evidence="15" key="1">
    <citation type="submission" date="2018-08" db="EMBL/GenBank/DDBJ databases">
        <authorList>
            <person name="Im W.T."/>
        </authorList>
    </citation>
    <scope>NUCLEOTIDE SEQUENCE [LARGE SCALE GENOMIC DNA]</scope>
    <source>
        <strain evidence="15">LA-28</strain>
    </source>
</reference>
<proteinExistence type="inferred from homology"/>
<dbReference type="GO" id="GO:0017004">
    <property type="term" value="P:cytochrome complex assembly"/>
    <property type="evidence" value="ECO:0007669"/>
    <property type="project" value="UniProtKB-KW"/>
</dbReference>
<evidence type="ECO:0000256" key="12">
    <source>
        <dbReference type="RuleBase" id="RU363101"/>
    </source>
</evidence>
<dbReference type="EMBL" id="QURN01000004">
    <property type="protein sequence ID" value="RFC68410.1"/>
    <property type="molecule type" value="Genomic_DNA"/>
</dbReference>
<evidence type="ECO:0000256" key="10">
    <source>
        <dbReference type="ARBA" id="ARBA00022989"/>
    </source>
</evidence>
<dbReference type="Proteomes" id="UP000262379">
    <property type="component" value="Unassembled WGS sequence"/>
</dbReference>
<dbReference type="Pfam" id="PF04995">
    <property type="entry name" value="CcmD"/>
    <property type="match status" value="1"/>
</dbReference>
<dbReference type="RefSeq" id="WP_116622846.1">
    <property type="nucleotide sequence ID" value="NZ_QURN01000004.1"/>
</dbReference>
<accession>A0A371XGQ0</accession>
<evidence type="ECO:0000256" key="9">
    <source>
        <dbReference type="ARBA" id="ARBA00022748"/>
    </source>
</evidence>
<comment type="caution">
    <text evidence="14">The sequence shown here is derived from an EMBL/GenBank/DDBJ whole genome shotgun (WGS) entry which is preliminary data.</text>
</comment>
<evidence type="ECO:0000256" key="1">
    <source>
        <dbReference type="ARBA" id="ARBA00002442"/>
    </source>
</evidence>
<dbReference type="AlphaFoldDB" id="A0A371XGQ0"/>
<keyword evidence="11 12" id="KW-0472">Membrane</keyword>
<organism evidence="14 15">
    <name type="scientific">Mesorhizobium denitrificans</name>
    <dbReference type="NCBI Taxonomy" id="2294114"/>
    <lineage>
        <taxon>Bacteria</taxon>
        <taxon>Pseudomonadati</taxon>
        <taxon>Pseudomonadota</taxon>
        <taxon>Alphaproteobacteria</taxon>
        <taxon>Hyphomicrobiales</taxon>
        <taxon>Phyllobacteriaceae</taxon>
        <taxon>Mesorhizobium</taxon>
    </lineage>
</organism>
<evidence type="ECO:0000256" key="3">
    <source>
        <dbReference type="ARBA" id="ARBA00008741"/>
    </source>
</evidence>
<dbReference type="NCBIfam" id="TIGR03141">
    <property type="entry name" value="cytochro_ccmD"/>
    <property type="match status" value="1"/>
</dbReference>
<keyword evidence="7 12" id="KW-0997">Cell inner membrane</keyword>
<evidence type="ECO:0000256" key="4">
    <source>
        <dbReference type="ARBA" id="ARBA00016461"/>
    </source>
</evidence>
<keyword evidence="10 12" id="KW-1133">Transmembrane helix</keyword>
<keyword evidence="8 12" id="KW-0812">Transmembrane</keyword>
<evidence type="ECO:0000256" key="5">
    <source>
        <dbReference type="ARBA" id="ARBA00022448"/>
    </source>
</evidence>
<evidence type="ECO:0000256" key="8">
    <source>
        <dbReference type="ARBA" id="ARBA00022692"/>
    </source>
</evidence>
<feature type="region of interest" description="Disordered" evidence="13">
    <location>
        <begin position="36"/>
        <end position="55"/>
    </location>
</feature>
<evidence type="ECO:0000256" key="7">
    <source>
        <dbReference type="ARBA" id="ARBA00022519"/>
    </source>
</evidence>
<comment type="subcellular location">
    <subcellularLocation>
        <location evidence="2 12">Cell inner membrane</location>
        <topology evidence="2 12">Single-pass membrane protein</topology>
    </subcellularLocation>
</comment>
<gene>
    <name evidence="14" type="primary">ccmD</name>
    <name evidence="14" type="ORF">DY251_05380</name>
</gene>
<evidence type="ECO:0000256" key="6">
    <source>
        <dbReference type="ARBA" id="ARBA00022475"/>
    </source>
</evidence>
<dbReference type="GO" id="GO:0015886">
    <property type="term" value="P:heme transport"/>
    <property type="evidence" value="ECO:0007669"/>
    <property type="project" value="InterPro"/>
</dbReference>
<name>A0A371XGQ0_9HYPH</name>
<dbReference type="InterPro" id="IPR007078">
    <property type="entry name" value="Haem_export_protD_CcmD"/>
</dbReference>
<evidence type="ECO:0000256" key="13">
    <source>
        <dbReference type="SAM" id="MobiDB-lite"/>
    </source>
</evidence>
<evidence type="ECO:0000256" key="11">
    <source>
        <dbReference type="ARBA" id="ARBA00023136"/>
    </source>
</evidence>
<evidence type="ECO:0000313" key="14">
    <source>
        <dbReference type="EMBL" id="RFC68410.1"/>
    </source>
</evidence>
<comment type="function">
    <text evidence="1 12">Required for the export of heme to the periplasm for the biogenesis of c-type cytochromes.</text>
</comment>
<keyword evidence="15" id="KW-1185">Reference proteome</keyword>
<feature type="transmembrane region" description="Helical" evidence="12">
    <location>
        <begin position="6"/>
        <end position="28"/>
    </location>
</feature>
<dbReference type="GO" id="GO:0005886">
    <property type="term" value="C:plasma membrane"/>
    <property type="evidence" value="ECO:0007669"/>
    <property type="project" value="UniProtKB-SubCell"/>
</dbReference>